<proteinExistence type="predicted"/>
<keyword evidence="1" id="KW-1133">Transmembrane helix</keyword>
<evidence type="ECO:0000313" key="3">
    <source>
        <dbReference type="EMBL" id="QHT62789.1"/>
    </source>
</evidence>
<keyword evidence="4" id="KW-1185">Reference proteome</keyword>
<gene>
    <name evidence="3" type="ORF">GXP70_24270</name>
</gene>
<accession>A0A6C0G5C2</accession>
<dbReference type="RefSeq" id="WP_162359220.1">
    <property type="nucleotide sequence ID" value="NZ_CP048209.1"/>
</dbReference>
<feature type="domain" description="Putative Flagellin Flp1-like" evidence="2">
    <location>
        <begin position="11"/>
        <end position="57"/>
    </location>
</feature>
<feature type="transmembrane region" description="Helical" evidence="1">
    <location>
        <begin position="20"/>
        <end position="37"/>
    </location>
</feature>
<dbReference type="Proteomes" id="UP000476064">
    <property type="component" value="Chromosome"/>
</dbReference>
<keyword evidence="1" id="KW-0472">Membrane</keyword>
<evidence type="ECO:0000313" key="4">
    <source>
        <dbReference type="Proteomes" id="UP000476064"/>
    </source>
</evidence>
<dbReference type="InterPro" id="IPR031564">
    <property type="entry name" value="Flp1-like"/>
</dbReference>
<dbReference type="KEGG" id="plyc:GXP70_24270"/>
<evidence type="ECO:0000256" key="1">
    <source>
        <dbReference type="SAM" id="Phobius"/>
    </source>
</evidence>
<dbReference type="EMBL" id="CP048209">
    <property type="protein sequence ID" value="QHT62789.1"/>
    <property type="molecule type" value="Genomic_DNA"/>
</dbReference>
<protein>
    <submittedName>
        <fullName evidence="3">Multidrug transporter</fullName>
    </submittedName>
</protein>
<dbReference type="AlphaFoldDB" id="A0A6C0G5C2"/>
<sequence>MKKWKQALRSFWKDEEGLGTLEIVLIIAVVIILALLFKDWIIDLIKNLMGSADEKANSIFDEG</sequence>
<reference evidence="3 4" key="1">
    <citation type="submission" date="2020-01" db="EMBL/GenBank/DDBJ databases">
        <title>Paenibacillus sp. nov., isolated from tomato rhizosphere.</title>
        <authorList>
            <person name="Weon H.-Y."/>
            <person name="Lee S.A."/>
        </authorList>
    </citation>
    <scope>NUCLEOTIDE SEQUENCE [LARGE SCALE GENOMIC DNA]</scope>
    <source>
        <strain evidence="3 4">12200R-189</strain>
    </source>
</reference>
<evidence type="ECO:0000259" key="2">
    <source>
        <dbReference type="Pfam" id="PF16982"/>
    </source>
</evidence>
<keyword evidence="1" id="KW-0812">Transmembrane</keyword>
<name>A0A6C0G5C2_9BACL</name>
<organism evidence="3 4">
    <name type="scientific">Paenibacillus lycopersici</name>
    <dbReference type="NCBI Taxonomy" id="2704462"/>
    <lineage>
        <taxon>Bacteria</taxon>
        <taxon>Bacillati</taxon>
        <taxon>Bacillota</taxon>
        <taxon>Bacilli</taxon>
        <taxon>Bacillales</taxon>
        <taxon>Paenibacillaceae</taxon>
        <taxon>Paenibacillus</taxon>
    </lineage>
</organism>
<dbReference type="Pfam" id="PF16982">
    <property type="entry name" value="Flp1_like"/>
    <property type="match status" value="1"/>
</dbReference>